<evidence type="ECO:0000256" key="3">
    <source>
        <dbReference type="ARBA" id="ARBA00022692"/>
    </source>
</evidence>
<dbReference type="AlphaFoldDB" id="H5SD15"/>
<protein>
    <submittedName>
        <fullName evidence="8">Secretion system protein TadB</fullName>
    </submittedName>
</protein>
<evidence type="ECO:0000313" key="8">
    <source>
        <dbReference type="EMBL" id="BAL54051.1"/>
    </source>
</evidence>
<feature type="transmembrane region" description="Helical" evidence="6">
    <location>
        <begin position="6"/>
        <end position="30"/>
    </location>
</feature>
<keyword evidence="3 6" id="KW-0812">Transmembrane</keyword>
<evidence type="ECO:0000256" key="1">
    <source>
        <dbReference type="ARBA" id="ARBA00004651"/>
    </source>
</evidence>
<evidence type="ECO:0000259" key="7">
    <source>
        <dbReference type="Pfam" id="PF00482"/>
    </source>
</evidence>
<proteinExistence type="predicted"/>
<evidence type="ECO:0000256" key="2">
    <source>
        <dbReference type="ARBA" id="ARBA00022475"/>
    </source>
</evidence>
<reference evidence="8" key="1">
    <citation type="journal article" date="2005" name="Environ. Microbiol.">
        <title>Genetic and functional properties of uncultivated thermophilic crenarchaeotes from a subsurface gold mine as revealed by analysis of genome fragments.</title>
        <authorList>
            <person name="Nunoura T."/>
            <person name="Hirayama H."/>
            <person name="Takami H."/>
            <person name="Oida H."/>
            <person name="Nishi S."/>
            <person name="Shimamura S."/>
            <person name="Suzuki Y."/>
            <person name="Inagaki F."/>
            <person name="Takai K."/>
            <person name="Nealson K.H."/>
            <person name="Horikoshi K."/>
        </authorList>
    </citation>
    <scope>NUCLEOTIDE SEQUENCE</scope>
</reference>
<feature type="transmembrane region" description="Helical" evidence="6">
    <location>
        <begin position="289"/>
        <end position="312"/>
    </location>
</feature>
<reference evidence="8" key="2">
    <citation type="journal article" date="2012" name="PLoS ONE">
        <title>A Deeply Branching Thermophilic Bacterium with an Ancient Acetyl-CoA Pathway Dominates a Subsurface Ecosystem.</title>
        <authorList>
            <person name="Takami H."/>
            <person name="Noguchi H."/>
            <person name="Takaki Y."/>
            <person name="Uchiyama I."/>
            <person name="Toyoda A."/>
            <person name="Nishi S."/>
            <person name="Chee G.-J."/>
            <person name="Arai W."/>
            <person name="Nunoura T."/>
            <person name="Itoh T."/>
            <person name="Hattori M."/>
            <person name="Takai K."/>
        </authorList>
    </citation>
    <scope>NUCLEOTIDE SEQUENCE</scope>
</reference>
<dbReference type="InterPro" id="IPR042094">
    <property type="entry name" value="T2SS_GspF_sf"/>
</dbReference>
<gene>
    <name evidence="8" type="ORF">HGMM_F12C05C34</name>
</gene>
<feature type="domain" description="Type II secretion system protein GspF" evidence="7">
    <location>
        <begin position="151"/>
        <end position="272"/>
    </location>
</feature>
<dbReference type="PANTHER" id="PTHR35007">
    <property type="entry name" value="INTEGRAL MEMBRANE PROTEIN-RELATED"/>
    <property type="match status" value="1"/>
</dbReference>
<dbReference type="Pfam" id="PF00482">
    <property type="entry name" value="T2SSF"/>
    <property type="match status" value="1"/>
</dbReference>
<evidence type="ECO:0000256" key="5">
    <source>
        <dbReference type="ARBA" id="ARBA00023136"/>
    </source>
</evidence>
<keyword evidence="5 6" id="KW-0472">Membrane</keyword>
<sequence length="316" mass="34784">MPETKLLMFLMLVLASGITMLVALAVLRWWEKRGVASRSGQPSSDPSAETIVLRAVKEGAAPPEKFLDRLDFRLQLLLERSGLGLEPAAGGLWLGLGACLGAAVGFLWWESLLGVALGLALGTFVPLLVFAFYASKQRENMQRQLPDVIFSLARSLRANLSLEQAIAHVGEETPNVLGREFRRIAEQMYLGLAAPAALESAARRIPLPDFHLLVALVTLHRAAGGNLPLLLDRLAASVRDRNQFRQYFRTVTGQARITAWAIALSVPVLFVGMWYWQPEYVGRFFQSSTGVSALGVAAALELIGLAWIYWILRVDY</sequence>
<feature type="transmembrane region" description="Helical" evidence="6">
    <location>
        <begin position="90"/>
        <end position="109"/>
    </location>
</feature>
<keyword evidence="2" id="KW-1003">Cell membrane</keyword>
<evidence type="ECO:0000256" key="6">
    <source>
        <dbReference type="SAM" id="Phobius"/>
    </source>
</evidence>
<feature type="transmembrane region" description="Helical" evidence="6">
    <location>
        <begin position="257"/>
        <end position="277"/>
    </location>
</feature>
<dbReference type="PANTHER" id="PTHR35007:SF1">
    <property type="entry name" value="PILUS ASSEMBLY PROTEIN"/>
    <property type="match status" value="1"/>
</dbReference>
<dbReference type="InterPro" id="IPR018076">
    <property type="entry name" value="T2SS_GspF_dom"/>
</dbReference>
<comment type="subcellular location">
    <subcellularLocation>
        <location evidence="1">Cell membrane</location>
        <topology evidence="1">Multi-pass membrane protein</topology>
    </subcellularLocation>
</comment>
<name>H5SD15_9BACT</name>
<dbReference type="EMBL" id="AP011676">
    <property type="protein sequence ID" value="BAL54051.1"/>
    <property type="molecule type" value="Genomic_DNA"/>
</dbReference>
<feature type="transmembrane region" description="Helical" evidence="6">
    <location>
        <begin position="115"/>
        <end position="134"/>
    </location>
</feature>
<dbReference type="GO" id="GO:0005886">
    <property type="term" value="C:plasma membrane"/>
    <property type="evidence" value="ECO:0007669"/>
    <property type="project" value="UniProtKB-SubCell"/>
</dbReference>
<evidence type="ECO:0000256" key="4">
    <source>
        <dbReference type="ARBA" id="ARBA00022989"/>
    </source>
</evidence>
<accession>H5SD15</accession>
<organism evidence="8">
    <name type="scientific">uncultured Planctomycetota bacterium</name>
    <dbReference type="NCBI Taxonomy" id="120965"/>
    <lineage>
        <taxon>Bacteria</taxon>
        <taxon>Pseudomonadati</taxon>
        <taxon>Planctomycetota</taxon>
        <taxon>environmental samples</taxon>
    </lineage>
</organism>
<keyword evidence="4 6" id="KW-1133">Transmembrane helix</keyword>
<dbReference type="Gene3D" id="1.20.81.30">
    <property type="entry name" value="Type II secretion system (T2SS), domain F"/>
    <property type="match status" value="1"/>
</dbReference>